<keyword evidence="4" id="KW-1185">Reference proteome</keyword>
<organism evidence="1 3">
    <name type="scientific">Aquisalinus luteolus</name>
    <dbReference type="NCBI Taxonomy" id="1566827"/>
    <lineage>
        <taxon>Bacteria</taxon>
        <taxon>Pseudomonadati</taxon>
        <taxon>Pseudomonadota</taxon>
        <taxon>Alphaproteobacteria</taxon>
        <taxon>Parvularculales</taxon>
        <taxon>Parvularculaceae</taxon>
        <taxon>Aquisalinus</taxon>
    </lineage>
</organism>
<accession>A0A8J3A3P7</accession>
<dbReference type="RefSeq" id="WP_155142028.1">
    <property type="nucleotide sequence ID" value="NZ_BMGZ01000003.1"/>
</dbReference>
<evidence type="ECO:0000313" key="2">
    <source>
        <dbReference type="EMBL" id="NHK29221.1"/>
    </source>
</evidence>
<reference evidence="1" key="1">
    <citation type="journal article" date="2014" name="Int. J. Syst. Evol. Microbiol.">
        <title>Complete genome sequence of Corynebacterium casei LMG S-19264T (=DSM 44701T), isolated from a smear-ripened cheese.</title>
        <authorList>
            <consortium name="US DOE Joint Genome Institute (JGI-PGF)"/>
            <person name="Walter F."/>
            <person name="Albersmeier A."/>
            <person name="Kalinowski J."/>
            <person name="Ruckert C."/>
        </authorList>
    </citation>
    <scope>NUCLEOTIDE SEQUENCE</scope>
    <source>
        <strain evidence="1">CGMCC 1.14984</strain>
    </source>
</reference>
<proteinExistence type="predicted"/>
<dbReference type="EMBL" id="VCJR02000003">
    <property type="protein sequence ID" value="NHK29221.1"/>
    <property type="molecule type" value="Genomic_DNA"/>
</dbReference>
<gene>
    <name evidence="2" type="ORF">FF098_014975</name>
    <name evidence="1" type="ORF">GCM10011355_27000</name>
</gene>
<sequence length="73" mass="7761">MSIEDGFRINLEEGDHISLATLPDNGPAFAHLCLSGRSDMAMACLTIYELIALHAALGDYIAKCRPSPKGGEA</sequence>
<comment type="caution">
    <text evidence="1">The sequence shown here is derived from an EMBL/GenBank/DDBJ whole genome shotgun (WGS) entry which is preliminary data.</text>
</comment>
<evidence type="ECO:0000313" key="4">
    <source>
        <dbReference type="Proteomes" id="UP000818603"/>
    </source>
</evidence>
<dbReference type="Proteomes" id="UP000621856">
    <property type="component" value="Unassembled WGS sequence"/>
</dbReference>
<reference evidence="1" key="3">
    <citation type="submission" date="2020-09" db="EMBL/GenBank/DDBJ databases">
        <authorList>
            <person name="Sun Q."/>
            <person name="Zhou Y."/>
        </authorList>
    </citation>
    <scope>NUCLEOTIDE SEQUENCE</scope>
    <source>
        <strain evidence="1">CGMCC 1.14984</strain>
    </source>
</reference>
<evidence type="ECO:0000313" key="1">
    <source>
        <dbReference type="EMBL" id="GGH99921.1"/>
    </source>
</evidence>
<dbReference type="EMBL" id="BMGZ01000003">
    <property type="protein sequence ID" value="GGH99921.1"/>
    <property type="molecule type" value="Genomic_DNA"/>
</dbReference>
<dbReference type="AlphaFoldDB" id="A0A8J3A3P7"/>
<name>A0A8J3A3P7_9PROT</name>
<reference evidence="2 4" key="2">
    <citation type="submission" date="2020-02" db="EMBL/GenBank/DDBJ databases">
        <title>Genome sequence of Parvularcula flava strain NH6-79.</title>
        <authorList>
            <person name="Abdul Karim M.H."/>
            <person name="Lam M.Q."/>
            <person name="Chen S.J."/>
            <person name="Yahya A."/>
            <person name="Shahir S."/>
            <person name="Shamsir M.S."/>
            <person name="Chong C.S."/>
        </authorList>
    </citation>
    <scope>NUCLEOTIDE SEQUENCE [LARGE SCALE GENOMIC DNA]</scope>
    <source>
        <strain evidence="2 4">NH6-79</strain>
    </source>
</reference>
<protein>
    <submittedName>
        <fullName evidence="1">Uncharacterized protein</fullName>
    </submittedName>
</protein>
<evidence type="ECO:0000313" key="3">
    <source>
        <dbReference type="Proteomes" id="UP000621856"/>
    </source>
</evidence>
<dbReference type="Proteomes" id="UP000818603">
    <property type="component" value="Unassembled WGS sequence"/>
</dbReference>